<dbReference type="AlphaFoldDB" id="A0A7K0CAL0"/>
<reference evidence="1 2" key="1">
    <citation type="submission" date="2019-10" db="EMBL/GenBank/DDBJ databases">
        <title>Streptomyces smaragdinus sp. nov. and Streptomyces fabii sp. nov., isolated from the gut of fungus growing-termite Macrotermes natalensis.</title>
        <authorList>
            <person name="Schwitalla J."/>
            <person name="Benndorf R."/>
            <person name="Martin K."/>
            <person name="De Beer W."/>
            <person name="Kaster A.-K."/>
            <person name="Vollmers J."/>
            <person name="Poulsen M."/>
            <person name="Beemelmanns C."/>
        </authorList>
    </citation>
    <scope>NUCLEOTIDE SEQUENCE [LARGE SCALE GENOMIC DNA]</scope>
    <source>
        <strain evidence="1 2">RB5</strain>
    </source>
</reference>
<comment type="caution">
    <text evidence="1">The sequence shown here is derived from an EMBL/GenBank/DDBJ whole genome shotgun (WGS) entry which is preliminary data.</text>
</comment>
<evidence type="ECO:0000313" key="2">
    <source>
        <dbReference type="Proteomes" id="UP000466345"/>
    </source>
</evidence>
<protein>
    <submittedName>
        <fullName evidence="1">Uncharacterized protein</fullName>
    </submittedName>
</protein>
<dbReference type="Proteomes" id="UP000466345">
    <property type="component" value="Unassembled WGS sequence"/>
</dbReference>
<organism evidence="1 2">
    <name type="scientific">Streptomyces smaragdinus</name>
    <dbReference type="NCBI Taxonomy" id="2585196"/>
    <lineage>
        <taxon>Bacteria</taxon>
        <taxon>Bacillati</taxon>
        <taxon>Actinomycetota</taxon>
        <taxon>Actinomycetes</taxon>
        <taxon>Kitasatosporales</taxon>
        <taxon>Streptomycetaceae</taxon>
        <taxon>Streptomyces</taxon>
    </lineage>
</organism>
<evidence type="ECO:0000313" key="1">
    <source>
        <dbReference type="EMBL" id="MQY10182.1"/>
    </source>
</evidence>
<keyword evidence="2" id="KW-1185">Reference proteome</keyword>
<name>A0A7K0CAL0_9ACTN</name>
<accession>A0A7K0CAL0</accession>
<gene>
    <name evidence="1" type="ORF">SRB5_02890</name>
</gene>
<sequence>MSHPVQRGHSRGDREQFVRTSIVERRRDCVPLDAAARAATLVEVTDTYRLAMRKIDRLTVERRGRPGFLSRNTRNGLIGKLDRLHSSAKAALGLD</sequence>
<dbReference type="EMBL" id="WEGJ01000001">
    <property type="protein sequence ID" value="MQY10182.1"/>
    <property type="molecule type" value="Genomic_DNA"/>
</dbReference>
<proteinExistence type="predicted"/>